<dbReference type="PROSITE" id="PS51012">
    <property type="entry name" value="ABC_TM2"/>
    <property type="match status" value="1"/>
</dbReference>
<dbReference type="OrthoDB" id="9789409at2"/>
<protein>
    <recommendedName>
        <fullName evidence="9">Transport permease protein</fullName>
    </recommendedName>
</protein>
<reference evidence="12" key="1">
    <citation type="submission" date="2018-05" db="EMBL/GenBank/DDBJ databases">
        <authorList>
            <person name="Li Y."/>
        </authorList>
    </citation>
    <scope>NUCLEOTIDE SEQUENCE [LARGE SCALE GENOMIC DNA]</scope>
    <source>
        <strain evidence="12">sk1b4</strain>
    </source>
</reference>
<dbReference type="GO" id="GO:0140359">
    <property type="term" value="F:ABC-type transporter activity"/>
    <property type="evidence" value="ECO:0007669"/>
    <property type="project" value="InterPro"/>
</dbReference>
<dbReference type="Pfam" id="PF01061">
    <property type="entry name" value="ABC2_membrane"/>
    <property type="match status" value="1"/>
</dbReference>
<evidence type="ECO:0000256" key="6">
    <source>
        <dbReference type="ARBA" id="ARBA00022692"/>
    </source>
</evidence>
<sequence>MVPARVQRHDLRRIDWMSEGESSPEFKAIQAKPPFFKYLAQTWQRLPFAAYLAWYQVFTANARTKVGLGWVVLRPLLNAGVYGIIFGLLLGNSRPENYISFLITGVFLFEFFASTLKGGAVAVIHNESLIKTISFPRLALPLSTVIREFINIAFVLLVLIVLLVLMPVRHEGHWQLANTVTPSWFLIIPIMAVYILFCFGIASFCARLTVHFRDFTSFLPFIQRLMMYGSGVIFALENLLSEYQTALDILRLNPVHSFLALARGAFLTEYPVLTQDWIVILVATAIVLPVGVVYFWRGEQIYGRSE</sequence>
<organism evidence="11 12">
    <name type="scientific">Ancrocorticia populi</name>
    <dbReference type="NCBI Taxonomy" id="2175228"/>
    <lineage>
        <taxon>Bacteria</taxon>
        <taxon>Bacillati</taxon>
        <taxon>Actinomycetota</taxon>
        <taxon>Actinomycetes</taxon>
        <taxon>Actinomycetales</taxon>
        <taxon>Actinomycetaceae</taxon>
        <taxon>Ancrocorticia</taxon>
    </lineage>
</organism>
<evidence type="ECO:0000313" key="11">
    <source>
        <dbReference type="EMBL" id="PWF27394.1"/>
    </source>
</evidence>
<dbReference type="InterPro" id="IPR047817">
    <property type="entry name" value="ABC2_TM_bact-type"/>
</dbReference>
<comment type="caution">
    <text evidence="11">The sequence shown here is derived from an EMBL/GenBank/DDBJ whole genome shotgun (WGS) entry which is preliminary data.</text>
</comment>
<feature type="domain" description="ABC transmembrane type-2" evidence="10">
    <location>
        <begin position="66"/>
        <end position="298"/>
    </location>
</feature>
<keyword evidence="5" id="KW-0997">Cell inner membrane</keyword>
<evidence type="ECO:0000256" key="5">
    <source>
        <dbReference type="ARBA" id="ARBA00022519"/>
    </source>
</evidence>
<dbReference type="GO" id="GO:0015920">
    <property type="term" value="P:lipopolysaccharide transport"/>
    <property type="evidence" value="ECO:0007669"/>
    <property type="project" value="TreeGrafter"/>
</dbReference>
<dbReference type="GO" id="GO:0005886">
    <property type="term" value="C:plasma membrane"/>
    <property type="evidence" value="ECO:0007669"/>
    <property type="project" value="UniProtKB-SubCell"/>
</dbReference>
<feature type="transmembrane region" description="Helical" evidence="9">
    <location>
        <begin position="71"/>
        <end position="92"/>
    </location>
</feature>
<keyword evidence="7 9" id="KW-1133">Transmembrane helix</keyword>
<evidence type="ECO:0000256" key="3">
    <source>
        <dbReference type="ARBA" id="ARBA00022448"/>
    </source>
</evidence>
<comment type="similarity">
    <text evidence="2 9">Belongs to the ABC-2 integral membrane protein family.</text>
</comment>
<evidence type="ECO:0000256" key="1">
    <source>
        <dbReference type="ARBA" id="ARBA00004429"/>
    </source>
</evidence>
<dbReference type="InterPro" id="IPR013525">
    <property type="entry name" value="ABC2_TM"/>
</dbReference>
<dbReference type="PANTHER" id="PTHR30413:SF8">
    <property type="entry name" value="TRANSPORT PERMEASE PROTEIN"/>
    <property type="match status" value="1"/>
</dbReference>
<evidence type="ECO:0000256" key="2">
    <source>
        <dbReference type="ARBA" id="ARBA00007783"/>
    </source>
</evidence>
<keyword evidence="12" id="KW-1185">Reference proteome</keyword>
<evidence type="ECO:0000256" key="9">
    <source>
        <dbReference type="RuleBase" id="RU361157"/>
    </source>
</evidence>
<feature type="transmembrane region" description="Helical" evidence="9">
    <location>
        <begin position="277"/>
        <end position="296"/>
    </location>
</feature>
<proteinExistence type="inferred from homology"/>
<keyword evidence="8 9" id="KW-0472">Membrane</keyword>
<evidence type="ECO:0000313" key="12">
    <source>
        <dbReference type="Proteomes" id="UP000245283"/>
    </source>
</evidence>
<evidence type="ECO:0000259" key="10">
    <source>
        <dbReference type="PROSITE" id="PS51012"/>
    </source>
</evidence>
<evidence type="ECO:0000256" key="4">
    <source>
        <dbReference type="ARBA" id="ARBA00022475"/>
    </source>
</evidence>
<keyword evidence="3 9" id="KW-0813">Transport</keyword>
<evidence type="ECO:0000256" key="7">
    <source>
        <dbReference type="ARBA" id="ARBA00022989"/>
    </source>
</evidence>
<keyword evidence="6 9" id="KW-0812">Transmembrane</keyword>
<comment type="subcellular location">
    <subcellularLocation>
        <location evidence="1">Cell inner membrane</location>
        <topology evidence="1">Multi-pass membrane protein</topology>
    </subcellularLocation>
    <subcellularLocation>
        <location evidence="9">Cell membrane</location>
        <topology evidence="9">Multi-pass membrane protein</topology>
    </subcellularLocation>
</comment>
<feature type="transmembrane region" description="Helical" evidence="9">
    <location>
        <begin position="186"/>
        <end position="206"/>
    </location>
</feature>
<feature type="transmembrane region" description="Helical" evidence="9">
    <location>
        <begin position="145"/>
        <end position="166"/>
    </location>
</feature>
<dbReference type="EMBL" id="QETB01000001">
    <property type="protein sequence ID" value="PWF27394.1"/>
    <property type="molecule type" value="Genomic_DNA"/>
</dbReference>
<keyword evidence="4 9" id="KW-1003">Cell membrane</keyword>
<feature type="transmembrane region" description="Helical" evidence="9">
    <location>
        <begin position="218"/>
        <end position="236"/>
    </location>
</feature>
<dbReference type="PANTHER" id="PTHR30413">
    <property type="entry name" value="INNER MEMBRANE TRANSPORT PERMEASE"/>
    <property type="match status" value="1"/>
</dbReference>
<gene>
    <name evidence="11" type="ORF">DD236_03135</name>
</gene>
<evidence type="ECO:0000256" key="8">
    <source>
        <dbReference type="ARBA" id="ARBA00023136"/>
    </source>
</evidence>
<dbReference type="Proteomes" id="UP000245283">
    <property type="component" value="Unassembled WGS sequence"/>
</dbReference>
<dbReference type="AlphaFoldDB" id="A0A2V1KET0"/>
<accession>A0A2V1KET0</accession>
<name>A0A2V1KET0_9ACTO</name>
<feature type="transmembrane region" description="Helical" evidence="9">
    <location>
        <begin position="98"/>
        <end position="124"/>
    </location>
</feature>